<evidence type="ECO:0000313" key="2">
    <source>
        <dbReference type="Proteomes" id="UP000789572"/>
    </source>
</evidence>
<feature type="non-terminal residue" evidence="1">
    <location>
        <position position="64"/>
    </location>
</feature>
<accession>A0A9N9DFM8</accession>
<dbReference type="AlphaFoldDB" id="A0A9N9DFM8"/>
<sequence length="64" mass="7228">NNLRKDGPYQQSTWSVLLSLHSVLELGRGCKGVGGIVGRRIRTLTEMSMNMVHIRLSMEMKARD</sequence>
<keyword evidence="2" id="KW-1185">Reference proteome</keyword>
<name>A0A9N9DFM8_9GLOM</name>
<dbReference type="Proteomes" id="UP000789572">
    <property type="component" value="Unassembled WGS sequence"/>
</dbReference>
<reference evidence="1" key="1">
    <citation type="submission" date="2021-06" db="EMBL/GenBank/DDBJ databases">
        <authorList>
            <person name="Kallberg Y."/>
            <person name="Tangrot J."/>
            <person name="Rosling A."/>
        </authorList>
    </citation>
    <scope>NUCLEOTIDE SEQUENCE</scope>
    <source>
        <strain evidence="1">IA702</strain>
    </source>
</reference>
<evidence type="ECO:0000313" key="1">
    <source>
        <dbReference type="EMBL" id="CAG8633398.1"/>
    </source>
</evidence>
<protein>
    <submittedName>
        <fullName evidence="1">2930_t:CDS:1</fullName>
    </submittedName>
</protein>
<comment type="caution">
    <text evidence="1">The sequence shown here is derived from an EMBL/GenBank/DDBJ whole genome shotgun (WGS) entry which is preliminary data.</text>
</comment>
<proteinExistence type="predicted"/>
<organism evidence="1 2">
    <name type="scientific">Paraglomus occultum</name>
    <dbReference type="NCBI Taxonomy" id="144539"/>
    <lineage>
        <taxon>Eukaryota</taxon>
        <taxon>Fungi</taxon>
        <taxon>Fungi incertae sedis</taxon>
        <taxon>Mucoromycota</taxon>
        <taxon>Glomeromycotina</taxon>
        <taxon>Glomeromycetes</taxon>
        <taxon>Paraglomerales</taxon>
        <taxon>Paraglomeraceae</taxon>
        <taxon>Paraglomus</taxon>
    </lineage>
</organism>
<dbReference type="EMBL" id="CAJVPJ010003020">
    <property type="protein sequence ID" value="CAG8633398.1"/>
    <property type="molecule type" value="Genomic_DNA"/>
</dbReference>
<gene>
    <name evidence="1" type="ORF">POCULU_LOCUS9020</name>
</gene>